<dbReference type="InterPro" id="IPR011856">
    <property type="entry name" value="tRNA_endonuc-like_dom_sf"/>
</dbReference>
<comment type="cofactor">
    <cofactor evidence="1">
        <name>Mg(2+)</name>
        <dbReference type="ChEBI" id="CHEBI:18420"/>
    </cofactor>
</comment>
<dbReference type="GO" id="GO:0003676">
    <property type="term" value="F:nucleic acid binding"/>
    <property type="evidence" value="ECO:0007669"/>
    <property type="project" value="InterPro"/>
</dbReference>
<evidence type="ECO:0000313" key="5">
    <source>
        <dbReference type="EMBL" id="CAB4146569.1"/>
    </source>
</evidence>
<dbReference type="GO" id="GO:0004518">
    <property type="term" value="F:nuclease activity"/>
    <property type="evidence" value="ECO:0007669"/>
    <property type="project" value="UniProtKB-KW"/>
</dbReference>
<sequence length="96" mass="11120">MLEKQIEAKVCDYAKERGLLVYKFTSPARAAVPDRLFVLPNGKIFFCEFKRGGQKPTQAQEREHHRLRQHKVVVYVIDDVVAGLRMVDDMIEYANP</sequence>
<dbReference type="EMBL" id="LR796471">
    <property type="protein sequence ID" value="CAB4146569.1"/>
    <property type="molecule type" value="Genomic_DNA"/>
</dbReference>
<name>A0A6J5P0S6_9CAUD</name>
<evidence type="ECO:0000256" key="3">
    <source>
        <dbReference type="ARBA" id="ARBA00022801"/>
    </source>
</evidence>
<dbReference type="GO" id="GO:0016788">
    <property type="term" value="F:hydrolase activity, acting on ester bonds"/>
    <property type="evidence" value="ECO:0007669"/>
    <property type="project" value="InterPro"/>
</dbReference>
<evidence type="ECO:0000313" key="6">
    <source>
        <dbReference type="EMBL" id="CAB4161104.1"/>
    </source>
</evidence>
<organism evidence="6">
    <name type="scientific">uncultured Caudovirales phage</name>
    <dbReference type="NCBI Taxonomy" id="2100421"/>
    <lineage>
        <taxon>Viruses</taxon>
        <taxon>Duplodnaviria</taxon>
        <taxon>Heunggongvirae</taxon>
        <taxon>Uroviricota</taxon>
        <taxon>Caudoviricetes</taxon>
        <taxon>Peduoviridae</taxon>
        <taxon>Maltschvirus</taxon>
        <taxon>Maltschvirus maltsch</taxon>
    </lineage>
</organism>
<proteinExistence type="predicted"/>
<dbReference type="InterPro" id="IPR014883">
    <property type="entry name" value="VRR_NUC"/>
</dbReference>
<gene>
    <name evidence="5" type="ORF">UFOVP503_36</name>
    <name evidence="6" type="ORF">UFOVP763_30</name>
</gene>
<keyword evidence="2" id="KW-0540">Nuclease</keyword>
<protein>
    <submittedName>
        <fullName evidence="6">VRR-NUC domain containing protein</fullName>
    </submittedName>
</protein>
<evidence type="ECO:0000259" key="4">
    <source>
        <dbReference type="SMART" id="SM00990"/>
    </source>
</evidence>
<evidence type="ECO:0000256" key="1">
    <source>
        <dbReference type="ARBA" id="ARBA00001946"/>
    </source>
</evidence>
<accession>A0A6J5P0S6</accession>
<dbReference type="Gene3D" id="3.40.1350.10">
    <property type="match status" value="1"/>
</dbReference>
<keyword evidence="3" id="KW-0378">Hydrolase</keyword>
<dbReference type="SMART" id="SM00990">
    <property type="entry name" value="VRR_NUC"/>
    <property type="match status" value="1"/>
</dbReference>
<reference evidence="6" key="1">
    <citation type="submission" date="2020-04" db="EMBL/GenBank/DDBJ databases">
        <authorList>
            <person name="Chiriac C."/>
            <person name="Salcher M."/>
            <person name="Ghai R."/>
            <person name="Kavagutti S V."/>
        </authorList>
    </citation>
    <scope>NUCLEOTIDE SEQUENCE</scope>
</reference>
<feature type="domain" description="VRR-NUC" evidence="4">
    <location>
        <begin position="1"/>
        <end position="81"/>
    </location>
</feature>
<dbReference type="EMBL" id="LR796707">
    <property type="protein sequence ID" value="CAB4161104.1"/>
    <property type="molecule type" value="Genomic_DNA"/>
</dbReference>
<evidence type="ECO:0000256" key="2">
    <source>
        <dbReference type="ARBA" id="ARBA00022722"/>
    </source>
</evidence>